<name>A0ABQ7SB92_9ACAR</name>
<proteinExistence type="inferred from homology"/>
<comment type="subcellular location">
    <subcellularLocation>
        <location evidence="1">Endoplasmic reticulum membrane</location>
        <topology evidence="1">Single-pass type II membrane protein</topology>
    </subcellularLocation>
</comment>
<protein>
    <recommendedName>
        <fullName evidence="8 10">Signal peptidase complex subunit 3</fullName>
    </recommendedName>
</protein>
<evidence type="ECO:0000256" key="3">
    <source>
        <dbReference type="ARBA" id="ARBA00022692"/>
    </source>
</evidence>
<evidence type="ECO:0000256" key="4">
    <source>
        <dbReference type="ARBA" id="ARBA00022824"/>
    </source>
</evidence>
<dbReference type="Pfam" id="PF04573">
    <property type="entry name" value="SPC22"/>
    <property type="match status" value="1"/>
</dbReference>
<evidence type="ECO:0000313" key="11">
    <source>
        <dbReference type="EMBL" id="KAG9510668.1"/>
    </source>
</evidence>
<keyword evidence="3" id="KW-0812">Transmembrane</keyword>
<dbReference type="PANTHER" id="PTHR12804">
    <property type="entry name" value="MICROSOMAL SIGNAL PEPTIDASE 23 KD SUBUNIT SPC22/23"/>
    <property type="match status" value="1"/>
</dbReference>
<dbReference type="Proteomes" id="UP000825002">
    <property type="component" value="Unassembled WGS sequence"/>
</dbReference>
<evidence type="ECO:0000256" key="7">
    <source>
        <dbReference type="ARBA" id="ARBA00023136"/>
    </source>
</evidence>
<keyword evidence="6" id="KW-1133">Transmembrane helix</keyword>
<dbReference type="PIRSF" id="PIRSF016089">
    <property type="entry name" value="SPC22"/>
    <property type="match status" value="1"/>
</dbReference>
<dbReference type="EMBL" id="JAIFTH010000099">
    <property type="protein sequence ID" value="KAG9510668.1"/>
    <property type="molecule type" value="Genomic_DNA"/>
</dbReference>
<comment type="function">
    <text evidence="9">Essential component of the signal peptidase complex (SPC) which catalyzes the cleavage of N-terminal signal sequences from nascent proteins as they are translocated into the lumen of the endoplasmic reticulum. Essential for the SPC catalytic activity, possibly by stabilizing and positioning the active center of the complex close to the lumenal surface.</text>
</comment>
<evidence type="ECO:0000313" key="12">
    <source>
        <dbReference type="Proteomes" id="UP000825002"/>
    </source>
</evidence>
<evidence type="ECO:0000256" key="6">
    <source>
        <dbReference type="ARBA" id="ARBA00022989"/>
    </source>
</evidence>
<evidence type="ECO:0000256" key="1">
    <source>
        <dbReference type="ARBA" id="ARBA00004648"/>
    </source>
</evidence>
<keyword evidence="5" id="KW-0735">Signal-anchor</keyword>
<comment type="similarity">
    <text evidence="2 10">Belongs to the SPCS3 family.</text>
</comment>
<evidence type="ECO:0000256" key="9">
    <source>
        <dbReference type="ARBA" id="ARBA00046080"/>
    </source>
</evidence>
<dbReference type="InterPro" id="IPR007653">
    <property type="entry name" value="SPC3"/>
</dbReference>
<keyword evidence="7 10" id="KW-0472">Membrane</keyword>
<organism evidence="11 12">
    <name type="scientific">Fragariocoptes setiger</name>
    <dbReference type="NCBI Taxonomy" id="1670756"/>
    <lineage>
        <taxon>Eukaryota</taxon>
        <taxon>Metazoa</taxon>
        <taxon>Ecdysozoa</taxon>
        <taxon>Arthropoda</taxon>
        <taxon>Chelicerata</taxon>
        <taxon>Arachnida</taxon>
        <taxon>Acari</taxon>
        <taxon>Acariformes</taxon>
        <taxon>Trombidiformes</taxon>
        <taxon>Prostigmata</taxon>
        <taxon>Eupodina</taxon>
        <taxon>Eriophyoidea</taxon>
        <taxon>Phytoptidae</taxon>
        <taxon>Fragariocoptes</taxon>
    </lineage>
</organism>
<reference evidence="11 12" key="1">
    <citation type="submission" date="2020-10" db="EMBL/GenBank/DDBJ databases">
        <authorList>
            <person name="Klimov P.B."/>
            <person name="Dyachkov S.M."/>
            <person name="Chetverikov P.E."/>
        </authorList>
    </citation>
    <scope>NUCLEOTIDE SEQUENCE [LARGE SCALE GENOMIC DNA]</scope>
    <source>
        <strain evidence="11">BMOC 18-1129-001#AD2665</strain>
        <tissue evidence="11">Entire mites</tissue>
    </source>
</reference>
<accession>A0ABQ7SB92</accession>
<evidence type="ECO:0000256" key="10">
    <source>
        <dbReference type="PIRNR" id="PIRNR016089"/>
    </source>
</evidence>
<sequence>MHTLFSRLNATFAFSLSVLAFLTLLFALSTSYKDYGQLVDVQMKVIKSFVRRELDYNIGKAHNDLGVLQYNLDADMEKLFDWNVKQLFVYLTANYQTKDNVVNQIVIWDHIINRGDPGKVNLVNKSPEYYMWDDGNGLLGNRNVTLNLSINIIPNAGFLQKALAPTSHTFQFPDKYADIELEATVTIKPSPGTLLTIASTQAE</sequence>
<evidence type="ECO:0000256" key="2">
    <source>
        <dbReference type="ARBA" id="ARBA00009289"/>
    </source>
</evidence>
<evidence type="ECO:0000256" key="5">
    <source>
        <dbReference type="ARBA" id="ARBA00022968"/>
    </source>
</evidence>
<gene>
    <name evidence="11" type="primary">Spase22-23</name>
    <name evidence="11" type="ORF">GZH46_00781</name>
</gene>
<dbReference type="PANTHER" id="PTHR12804:SF0">
    <property type="entry name" value="SIGNAL PEPTIDASE COMPLEX SUBUNIT 3"/>
    <property type="match status" value="1"/>
</dbReference>
<evidence type="ECO:0000256" key="8">
    <source>
        <dbReference type="ARBA" id="ARBA00029556"/>
    </source>
</evidence>
<keyword evidence="12" id="KW-1185">Reference proteome</keyword>
<comment type="caution">
    <text evidence="11">The sequence shown here is derived from an EMBL/GenBank/DDBJ whole genome shotgun (WGS) entry which is preliminary data.</text>
</comment>
<keyword evidence="4 10" id="KW-0256">Endoplasmic reticulum</keyword>